<dbReference type="AlphaFoldDB" id="S4GZT0"/>
<accession>S4GZT0</accession>
<comment type="caution">
    <text evidence="1">The sequence shown here is derived from an EMBL/GenBank/DDBJ whole genome shotgun (WGS) entry which is preliminary data.</text>
</comment>
<name>S4GZT0_GARVA</name>
<evidence type="ECO:0000313" key="1">
    <source>
        <dbReference type="EMBL" id="EPI48761.1"/>
    </source>
</evidence>
<gene>
    <name evidence="1" type="ORF">HMPREF1581_00563</name>
</gene>
<reference evidence="1 2" key="1">
    <citation type="submission" date="2013-06" db="EMBL/GenBank/DDBJ databases">
        <authorList>
            <person name="Weinstock G."/>
            <person name="Sodergren E."/>
            <person name="Lobos E.A."/>
            <person name="Fulton L."/>
            <person name="Fulton R."/>
            <person name="Courtney L."/>
            <person name="Fronick C."/>
            <person name="O'Laughlin M."/>
            <person name="Godfrey J."/>
            <person name="Wilson R.M."/>
            <person name="Miner T."/>
            <person name="Farmer C."/>
            <person name="Delehaunty K."/>
            <person name="Cordes M."/>
            <person name="Minx P."/>
            <person name="Tomlinson C."/>
            <person name="Chen J."/>
            <person name="Wollam A."/>
            <person name="Pepin K.H."/>
            <person name="Bhonagiri V."/>
            <person name="Zhang X."/>
            <person name="Warren W."/>
            <person name="Mitreva M."/>
            <person name="Mardis E.R."/>
            <person name="Wilson R.K."/>
        </authorList>
    </citation>
    <scope>NUCLEOTIDE SEQUENCE [LARGE SCALE GENOMIC DNA]</scope>
    <source>
        <strain evidence="1 2">JCP8108</strain>
    </source>
</reference>
<evidence type="ECO:0000313" key="2">
    <source>
        <dbReference type="Proteomes" id="UP000014521"/>
    </source>
</evidence>
<organism evidence="1 2">
    <name type="scientific">Gardnerella vaginalis JCP8108</name>
    <dbReference type="NCBI Taxonomy" id="1261066"/>
    <lineage>
        <taxon>Bacteria</taxon>
        <taxon>Bacillati</taxon>
        <taxon>Actinomycetota</taxon>
        <taxon>Actinomycetes</taxon>
        <taxon>Bifidobacteriales</taxon>
        <taxon>Bifidobacteriaceae</taxon>
        <taxon>Gardnerella</taxon>
    </lineage>
</organism>
<proteinExistence type="predicted"/>
<sequence length="45" mass="5166">MLRFVTLVFSFVPFLFICCSLACNYAVRLLIALRAKQIIVKNENS</sequence>
<dbReference type="Proteomes" id="UP000014521">
    <property type="component" value="Unassembled WGS sequence"/>
</dbReference>
<dbReference type="HOGENOM" id="CLU_3200238_0_0_11"/>
<protein>
    <submittedName>
        <fullName evidence="1">Uncharacterized protein</fullName>
    </submittedName>
</protein>
<dbReference type="EMBL" id="ATJJ01000027">
    <property type="protein sequence ID" value="EPI48761.1"/>
    <property type="molecule type" value="Genomic_DNA"/>
</dbReference>